<gene>
    <name evidence="1" type="ORF">FHR20_000241</name>
</gene>
<name>A0A7X5UWR8_9SPHN</name>
<protein>
    <submittedName>
        <fullName evidence="1">Uncharacterized protein</fullName>
    </submittedName>
</protein>
<dbReference type="AlphaFoldDB" id="A0A7X5UWR8"/>
<proteinExistence type="predicted"/>
<dbReference type="RefSeq" id="WP_167297877.1">
    <property type="nucleotide sequence ID" value="NZ_CP170557.1"/>
</dbReference>
<evidence type="ECO:0000313" key="1">
    <source>
        <dbReference type="EMBL" id="NIJ63310.1"/>
    </source>
</evidence>
<dbReference type="Proteomes" id="UP000564677">
    <property type="component" value="Unassembled WGS sequence"/>
</dbReference>
<comment type="caution">
    <text evidence="1">The sequence shown here is derived from an EMBL/GenBank/DDBJ whole genome shotgun (WGS) entry which is preliminary data.</text>
</comment>
<keyword evidence="2" id="KW-1185">Reference proteome</keyword>
<sequence length="54" mass="6069">MLALLAFASPDRRADIAIRMQRIDDLSPQRLEAVLDIGIFAVSVLITWSKRLTT</sequence>
<organism evidence="1 2">
    <name type="scientific">Sphingomonas leidyi</name>
    <dbReference type="NCBI Taxonomy" id="68569"/>
    <lineage>
        <taxon>Bacteria</taxon>
        <taxon>Pseudomonadati</taxon>
        <taxon>Pseudomonadota</taxon>
        <taxon>Alphaproteobacteria</taxon>
        <taxon>Sphingomonadales</taxon>
        <taxon>Sphingomonadaceae</taxon>
        <taxon>Sphingomonas</taxon>
    </lineage>
</organism>
<accession>A0A7X5UWR8</accession>
<dbReference type="EMBL" id="JAASQV010000001">
    <property type="protein sequence ID" value="NIJ63310.1"/>
    <property type="molecule type" value="Genomic_DNA"/>
</dbReference>
<evidence type="ECO:0000313" key="2">
    <source>
        <dbReference type="Proteomes" id="UP000564677"/>
    </source>
</evidence>
<reference evidence="1 2" key="1">
    <citation type="submission" date="2020-03" db="EMBL/GenBank/DDBJ databases">
        <title>Genomic Encyclopedia of Type Strains, Phase IV (KMG-IV): sequencing the most valuable type-strain genomes for metagenomic binning, comparative biology and taxonomic classification.</title>
        <authorList>
            <person name="Goeker M."/>
        </authorList>
    </citation>
    <scope>NUCLEOTIDE SEQUENCE [LARGE SCALE GENOMIC DNA]</scope>
    <source>
        <strain evidence="1 2">DSM 4733</strain>
    </source>
</reference>